<dbReference type="SMART" id="SM00342">
    <property type="entry name" value="HTH_ARAC"/>
    <property type="match status" value="1"/>
</dbReference>
<evidence type="ECO:0000256" key="1">
    <source>
        <dbReference type="ARBA" id="ARBA00023015"/>
    </source>
</evidence>
<dbReference type="STRING" id="408657.SAMN04487995_3889"/>
<dbReference type="Gene3D" id="1.10.10.60">
    <property type="entry name" value="Homeodomain-like"/>
    <property type="match status" value="2"/>
</dbReference>
<evidence type="ECO:0000256" key="3">
    <source>
        <dbReference type="ARBA" id="ARBA00023163"/>
    </source>
</evidence>
<keyword evidence="2" id="KW-0238">DNA-binding</keyword>
<dbReference type="InterPro" id="IPR018060">
    <property type="entry name" value="HTH_AraC"/>
</dbReference>
<keyword evidence="6" id="KW-1185">Reference proteome</keyword>
<dbReference type="Proteomes" id="UP000199532">
    <property type="component" value="Unassembled WGS sequence"/>
</dbReference>
<reference evidence="5 6" key="1">
    <citation type="submission" date="2016-10" db="EMBL/GenBank/DDBJ databases">
        <authorList>
            <person name="de Groot N.N."/>
        </authorList>
    </citation>
    <scope>NUCLEOTIDE SEQUENCE [LARGE SCALE GENOMIC DNA]</scope>
    <source>
        <strain evidence="5 6">DSM 19938</strain>
    </source>
</reference>
<dbReference type="Pfam" id="PF12833">
    <property type="entry name" value="HTH_18"/>
    <property type="match status" value="1"/>
</dbReference>
<dbReference type="EMBL" id="FNXY01000006">
    <property type="protein sequence ID" value="SEJ27288.1"/>
    <property type="molecule type" value="Genomic_DNA"/>
</dbReference>
<dbReference type="PRINTS" id="PR00032">
    <property type="entry name" value="HTHARAC"/>
</dbReference>
<dbReference type="SUPFAM" id="SSF46689">
    <property type="entry name" value="Homeodomain-like"/>
    <property type="match status" value="2"/>
</dbReference>
<evidence type="ECO:0000259" key="4">
    <source>
        <dbReference type="PROSITE" id="PS01124"/>
    </source>
</evidence>
<dbReference type="PANTHER" id="PTHR43280">
    <property type="entry name" value="ARAC-FAMILY TRANSCRIPTIONAL REGULATOR"/>
    <property type="match status" value="1"/>
</dbReference>
<keyword evidence="1" id="KW-0805">Transcription regulation</keyword>
<gene>
    <name evidence="5" type="ORF">SAMN04487995_3889</name>
</gene>
<dbReference type="SUPFAM" id="SSF51215">
    <property type="entry name" value="Regulatory protein AraC"/>
    <property type="match status" value="1"/>
</dbReference>
<dbReference type="InterPro" id="IPR020449">
    <property type="entry name" value="Tscrpt_reg_AraC-type_HTH"/>
</dbReference>
<dbReference type="PANTHER" id="PTHR43280:SF2">
    <property type="entry name" value="HTH-TYPE TRANSCRIPTIONAL REGULATOR EXSA"/>
    <property type="match status" value="1"/>
</dbReference>
<dbReference type="Pfam" id="PF22200">
    <property type="entry name" value="ExsA_N"/>
    <property type="match status" value="1"/>
</dbReference>
<dbReference type="GO" id="GO:0043565">
    <property type="term" value="F:sequence-specific DNA binding"/>
    <property type="evidence" value="ECO:0007669"/>
    <property type="project" value="InterPro"/>
</dbReference>
<keyword evidence="3" id="KW-0804">Transcription</keyword>
<proteinExistence type="predicted"/>
<dbReference type="RefSeq" id="WP_090337914.1">
    <property type="nucleotide sequence ID" value="NZ_FNXY01000006.1"/>
</dbReference>
<protein>
    <submittedName>
        <fullName evidence="5">Helix-turn-helix domain-containing protein</fullName>
    </submittedName>
</protein>
<evidence type="ECO:0000313" key="6">
    <source>
        <dbReference type="Proteomes" id="UP000199532"/>
    </source>
</evidence>
<evidence type="ECO:0000313" key="5">
    <source>
        <dbReference type="EMBL" id="SEJ27288.1"/>
    </source>
</evidence>
<dbReference type="AlphaFoldDB" id="A0A1H6XDT5"/>
<dbReference type="OrthoDB" id="799767at2"/>
<dbReference type="InterPro" id="IPR018062">
    <property type="entry name" value="HTH_AraC-typ_CS"/>
</dbReference>
<dbReference type="InterPro" id="IPR054015">
    <property type="entry name" value="ExsA-like_N"/>
</dbReference>
<feature type="domain" description="HTH araC/xylS-type" evidence="4">
    <location>
        <begin position="193"/>
        <end position="289"/>
    </location>
</feature>
<dbReference type="InterPro" id="IPR037923">
    <property type="entry name" value="HTH-like"/>
</dbReference>
<sequence length="289" mass="33390">METKIVRVPQGLTSAPYNQKSLKFKDLSVIESCVFSDTRTGTMFLEDHLLLFVLEGTYKARHGREEYTVRKNQMVLLKKAVVIDYHKAAEPGQDSRVEYMMFFLKDDLLKDFIKIADIKSLSTDESAAVPVSVREVNERLLKYLDSLKPYFSESEKIEENLIRLKLLELLFDLTNTDQNILAQLLQLNQISRKNIKAIVEENLLNPVSLNELAYLSGRSLSSFKRDFQALYNMPPSQWIREQRLEKAKDLLLNKSMSVTDVCYTTGFENIAHFSRLFKSHFGYSPSSHK</sequence>
<accession>A0A1H6XDT5</accession>
<name>A0A1H6XDT5_9BACT</name>
<organism evidence="5 6">
    <name type="scientific">Dyadobacter koreensis</name>
    <dbReference type="NCBI Taxonomy" id="408657"/>
    <lineage>
        <taxon>Bacteria</taxon>
        <taxon>Pseudomonadati</taxon>
        <taxon>Bacteroidota</taxon>
        <taxon>Cytophagia</taxon>
        <taxon>Cytophagales</taxon>
        <taxon>Spirosomataceae</taxon>
        <taxon>Dyadobacter</taxon>
    </lineage>
</organism>
<dbReference type="GO" id="GO:0003700">
    <property type="term" value="F:DNA-binding transcription factor activity"/>
    <property type="evidence" value="ECO:0007669"/>
    <property type="project" value="InterPro"/>
</dbReference>
<dbReference type="InterPro" id="IPR009057">
    <property type="entry name" value="Homeodomain-like_sf"/>
</dbReference>
<dbReference type="PROSITE" id="PS00041">
    <property type="entry name" value="HTH_ARAC_FAMILY_1"/>
    <property type="match status" value="1"/>
</dbReference>
<evidence type="ECO:0000256" key="2">
    <source>
        <dbReference type="ARBA" id="ARBA00023125"/>
    </source>
</evidence>
<dbReference type="PROSITE" id="PS01124">
    <property type="entry name" value="HTH_ARAC_FAMILY_2"/>
    <property type="match status" value="1"/>
</dbReference>